<evidence type="ECO:0008006" key="4">
    <source>
        <dbReference type="Google" id="ProtNLM"/>
    </source>
</evidence>
<name>A0A0D2CZY5_9EURO</name>
<keyword evidence="3" id="KW-1185">Reference proteome</keyword>
<evidence type="ECO:0000313" key="3">
    <source>
        <dbReference type="Proteomes" id="UP000054342"/>
    </source>
</evidence>
<dbReference type="EMBL" id="KN847319">
    <property type="protein sequence ID" value="KIW55717.1"/>
    <property type="molecule type" value="Genomic_DNA"/>
</dbReference>
<organism evidence="2 3">
    <name type="scientific">Exophiala xenobiotica</name>
    <dbReference type="NCBI Taxonomy" id="348802"/>
    <lineage>
        <taxon>Eukaryota</taxon>
        <taxon>Fungi</taxon>
        <taxon>Dikarya</taxon>
        <taxon>Ascomycota</taxon>
        <taxon>Pezizomycotina</taxon>
        <taxon>Eurotiomycetes</taxon>
        <taxon>Chaetothyriomycetidae</taxon>
        <taxon>Chaetothyriales</taxon>
        <taxon>Herpotrichiellaceae</taxon>
        <taxon>Exophiala</taxon>
    </lineage>
</organism>
<dbReference type="SUPFAM" id="SSF54928">
    <property type="entry name" value="RNA-binding domain, RBD"/>
    <property type="match status" value="1"/>
</dbReference>
<accession>A0A0D2CZY5</accession>
<dbReference type="Proteomes" id="UP000054342">
    <property type="component" value="Unassembled WGS sequence"/>
</dbReference>
<protein>
    <recommendedName>
        <fullName evidence="4">RRM domain-containing protein</fullName>
    </recommendedName>
</protein>
<dbReference type="AlphaFoldDB" id="A0A0D2CZY5"/>
<dbReference type="STRING" id="348802.A0A0D2CZY5"/>
<dbReference type="GeneID" id="25326355"/>
<reference evidence="2 3" key="1">
    <citation type="submission" date="2015-01" db="EMBL/GenBank/DDBJ databases">
        <title>The Genome Sequence of Exophiala xenobiotica CBS118157.</title>
        <authorList>
            <consortium name="The Broad Institute Genomics Platform"/>
            <person name="Cuomo C."/>
            <person name="de Hoog S."/>
            <person name="Gorbushina A."/>
            <person name="Stielow B."/>
            <person name="Teixiera M."/>
            <person name="Abouelleil A."/>
            <person name="Chapman S.B."/>
            <person name="Priest M."/>
            <person name="Young S.K."/>
            <person name="Wortman J."/>
            <person name="Nusbaum C."/>
            <person name="Birren B."/>
        </authorList>
    </citation>
    <scope>NUCLEOTIDE SEQUENCE [LARGE SCALE GENOMIC DNA]</scope>
    <source>
        <strain evidence="2 3">CBS 118157</strain>
    </source>
</reference>
<sequence length="342" mass="38292">MTFTNSLPIPVEIQSTREYLSLRQALLAGGAHEDTINVLVNSNLSPFPPQKRPNTATSLPPSRVLSNWRPEKTLSTTSETKTVNLAPSPKEFGPEPRSDIAPVARSPTPGSETLSDGDAQQEALEVVQEEVQDATSHEHRTLLLTGLPSSTTLLDLTKVVRGGAVLQMYHGDGYLRISFLDHAAAESFLHHAKENDIYVKGQKVSVTWNDRQVYLSDSLARRIASCDATRNLVIRFHKPYMTAESIRDDLDHIYNLEVVSIRFSNDHCFISLNGISHAFTARTCMHSRRKYKCVRIEFYPDECAQPIRPRPVKDNHDEADRAKKSAITLRNRFAALFNDSEG</sequence>
<proteinExistence type="predicted"/>
<feature type="compositionally biased region" description="Low complexity" evidence="1">
    <location>
        <begin position="73"/>
        <end position="82"/>
    </location>
</feature>
<dbReference type="RefSeq" id="XP_013316301.1">
    <property type="nucleotide sequence ID" value="XM_013460847.1"/>
</dbReference>
<dbReference type="InterPro" id="IPR035979">
    <property type="entry name" value="RBD_domain_sf"/>
</dbReference>
<feature type="region of interest" description="Disordered" evidence="1">
    <location>
        <begin position="43"/>
        <end position="118"/>
    </location>
</feature>
<gene>
    <name evidence="2" type="ORF">PV05_04447</name>
</gene>
<evidence type="ECO:0000256" key="1">
    <source>
        <dbReference type="SAM" id="MobiDB-lite"/>
    </source>
</evidence>
<dbReference type="OrthoDB" id="2935572at2759"/>
<dbReference type="GO" id="GO:0003676">
    <property type="term" value="F:nucleic acid binding"/>
    <property type="evidence" value="ECO:0007669"/>
    <property type="project" value="InterPro"/>
</dbReference>
<evidence type="ECO:0000313" key="2">
    <source>
        <dbReference type="EMBL" id="KIW55717.1"/>
    </source>
</evidence>
<dbReference type="HOGENOM" id="CLU_043434_0_0_1"/>